<name>Q9FRG6_ORYSJ</name>
<evidence type="ECO:0000256" key="1">
    <source>
        <dbReference type="SAM" id="MobiDB-lite"/>
    </source>
</evidence>
<dbReference type="EMBL" id="AC079830">
    <property type="protein sequence ID" value="AAG46074.1"/>
    <property type="molecule type" value="Genomic_DNA"/>
</dbReference>
<dbReference type="PANTHER" id="PTHR33696">
    <property type="entry name" value="T22J18.15-RELATED"/>
    <property type="match status" value="1"/>
</dbReference>
<feature type="compositionally biased region" description="Basic and acidic residues" evidence="1">
    <location>
        <begin position="42"/>
        <end position="54"/>
    </location>
</feature>
<gene>
    <name evidence="2" type="ordered locus">Os03g47160</name>
</gene>
<sequence>MKPAGAVAAPAPASGGAVAFAWEHEPGVSKLLQGTATTAAGEAEKLPPAKKEAVPHSIRVRPPPGAAGRGGRRGGGAAAAVRPEEDPFLAAFLACTERGNRGTPKGGSKLLGLGLGLGSGLGLGLSCKGPGGVVQSVDNIVFETLVPSSCVVIEFVPSRGTTIVGARPP</sequence>
<evidence type="ECO:0000313" key="3">
    <source>
        <dbReference type="Proteomes" id="UP000000763"/>
    </source>
</evidence>
<proteinExistence type="predicted"/>
<reference evidence="3" key="2">
    <citation type="journal article" date="2008" name="Nucleic Acids Res.">
        <title>The rice annotation project database (RAP-DB): 2008 update.</title>
        <authorList>
            <consortium name="The rice annotation project (RAP)"/>
        </authorList>
    </citation>
    <scope>GENOME REANNOTATION</scope>
    <source>
        <strain evidence="3">cv. Nipponbare</strain>
    </source>
</reference>
<dbReference type="AlphaFoldDB" id="Q9FRG6"/>
<feature type="region of interest" description="Disordered" evidence="1">
    <location>
        <begin position="40"/>
        <end position="81"/>
    </location>
</feature>
<accession>Q9FRG6</accession>
<dbReference type="PANTHER" id="PTHR33696:SF23">
    <property type="entry name" value="OS03G0674900 PROTEIN"/>
    <property type="match status" value="1"/>
</dbReference>
<feature type="compositionally biased region" description="Gly residues" evidence="1">
    <location>
        <begin position="67"/>
        <end position="77"/>
    </location>
</feature>
<protein>
    <submittedName>
        <fullName evidence="2">Uncharacterized protein</fullName>
    </submittedName>
</protein>
<organism evidence="2 3">
    <name type="scientific">Oryza sativa subsp. japonica</name>
    <name type="common">Rice</name>
    <dbReference type="NCBI Taxonomy" id="39947"/>
    <lineage>
        <taxon>Eukaryota</taxon>
        <taxon>Viridiplantae</taxon>
        <taxon>Streptophyta</taxon>
        <taxon>Embryophyta</taxon>
        <taxon>Tracheophyta</taxon>
        <taxon>Spermatophyta</taxon>
        <taxon>Magnoliopsida</taxon>
        <taxon>Liliopsida</taxon>
        <taxon>Poales</taxon>
        <taxon>Poaceae</taxon>
        <taxon>BOP clade</taxon>
        <taxon>Oryzoideae</taxon>
        <taxon>Oryzeae</taxon>
        <taxon>Oryzinae</taxon>
        <taxon>Oryza</taxon>
        <taxon>Oryza sativa</taxon>
    </lineage>
</organism>
<dbReference type="Proteomes" id="UP000000763">
    <property type="component" value="Chromosome 3"/>
</dbReference>
<reference evidence="3" key="1">
    <citation type="journal article" date="2005" name="Nature">
        <title>The map-based sequence of the rice genome.</title>
        <authorList>
            <consortium name="International rice genome sequencing project (IRGSP)"/>
            <person name="Matsumoto T."/>
            <person name="Wu J."/>
            <person name="Kanamori H."/>
            <person name="Katayose Y."/>
            <person name="Fujisawa M."/>
            <person name="Namiki N."/>
            <person name="Mizuno H."/>
            <person name="Yamamoto K."/>
            <person name="Antonio B.A."/>
            <person name="Baba T."/>
            <person name="Sakata K."/>
            <person name="Nagamura Y."/>
            <person name="Aoki H."/>
            <person name="Arikawa K."/>
            <person name="Arita K."/>
            <person name="Bito T."/>
            <person name="Chiden Y."/>
            <person name="Fujitsuka N."/>
            <person name="Fukunaka R."/>
            <person name="Hamada M."/>
            <person name="Harada C."/>
            <person name="Hayashi A."/>
            <person name="Hijishita S."/>
            <person name="Honda M."/>
            <person name="Hosokawa S."/>
            <person name="Ichikawa Y."/>
            <person name="Idonuma A."/>
            <person name="Iijima M."/>
            <person name="Ikeda M."/>
            <person name="Ikeno M."/>
            <person name="Ito K."/>
            <person name="Ito S."/>
            <person name="Ito T."/>
            <person name="Ito Y."/>
            <person name="Ito Y."/>
            <person name="Iwabuchi A."/>
            <person name="Kamiya K."/>
            <person name="Karasawa W."/>
            <person name="Kurita K."/>
            <person name="Katagiri S."/>
            <person name="Kikuta A."/>
            <person name="Kobayashi H."/>
            <person name="Kobayashi N."/>
            <person name="Machita K."/>
            <person name="Maehara T."/>
            <person name="Masukawa M."/>
            <person name="Mizubayashi T."/>
            <person name="Mukai Y."/>
            <person name="Nagasaki H."/>
            <person name="Nagata Y."/>
            <person name="Naito S."/>
            <person name="Nakashima M."/>
            <person name="Nakama Y."/>
            <person name="Nakamichi Y."/>
            <person name="Nakamura M."/>
            <person name="Meguro A."/>
            <person name="Negishi M."/>
            <person name="Ohta I."/>
            <person name="Ohta T."/>
            <person name="Okamoto M."/>
            <person name="Ono N."/>
            <person name="Saji S."/>
            <person name="Sakaguchi M."/>
            <person name="Sakai K."/>
            <person name="Shibata M."/>
            <person name="Shimokawa T."/>
            <person name="Song J."/>
            <person name="Takazaki Y."/>
            <person name="Terasawa K."/>
            <person name="Tsugane M."/>
            <person name="Tsuji K."/>
            <person name="Ueda S."/>
            <person name="Waki K."/>
            <person name="Yamagata H."/>
            <person name="Yamamoto M."/>
            <person name="Yamamoto S."/>
            <person name="Yamane H."/>
            <person name="Yoshiki S."/>
            <person name="Yoshihara R."/>
            <person name="Yukawa K."/>
            <person name="Zhong H."/>
            <person name="Yano M."/>
            <person name="Yuan Q."/>
            <person name="Ouyang S."/>
            <person name="Liu J."/>
            <person name="Jones K.M."/>
            <person name="Gansberger K."/>
            <person name="Moffat K."/>
            <person name="Hill J."/>
            <person name="Bera J."/>
            <person name="Fadrosh D."/>
            <person name="Jin S."/>
            <person name="Johri S."/>
            <person name="Kim M."/>
            <person name="Overton L."/>
            <person name="Reardon M."/>
            <person name="Tsitrin T."/>
            <person name="Vuong H."/>
            <person name="Weaver B."/>
            <person name="Ciecko A."/>
            <person name="Tallon L."/>
            <person name="Jackson J."/>
            <person name="Pai G."/>
            <person name="Aken S.V."/>
            <person name="Utterback T."/>
            <person name="Reidmuller S."/>
            <person name="Feldblyum T."/>
            <person name="Hsiao J."/>
            <person name="Zismann V."/>
            <person name="Iobst S."/>
            <person name="de Vazeille A.R."/>
            <person name="Buell C.R."/>
            <person name="Ying K."/>
            <person name="Li Y."/>
            <person name="Lu T."/>
            <person name="Huang Y."/>
            <person name="Zhao Q."/>
            <person name="Feng Q."/>
            <person name="Zhang L."/>
            <person name="Zhu J."/>
            <person name="Weng Q."/>
            <person name="Mu J."/>
            <person name="Lu Y."/>
            <person name="Fan D."/>
            <person name="Liu Y."/>
            <person name="Guan J."/>
            <person name="Zhang Y."/>
            <person name="Yu S."/>
            <person name="Liu X."/>
            <person name="Zhang Y."/>
            <person name="Hong G."/>
            <person name="Han B."/>
            <person name="Choisne N."/>
            <person name="Demange N."/>
            <person name="Orjeda G."/>
            <person name="Samain S."/>
            <person name="Cattolico L."/>
            <person name="Pelletier E."/>
            <person name="Couloux A."/>
            <person name="Segurens B."/>
            <person name="Wincker P."/>
            <person name="D'Hont A."/>
            <person name="Scarpelli C."/>
            <person name="Weissenbach J."/>
            <person name="Salanoubat M."/>
            <person name="Quetier F."/>
            <person name="Yu Y."/>
            <person name="Kim H.R."/>
            <person name="Rambo T."/>
            <person name="Currie J."/>
            <person name="Collura K."/>
            <person name="Luo M."/>
            <person name="Yang T."/>
            <person name="Ammiraju J.S.S."/>
            <person name="Engler F."/>
            <person name="Soderlund C."/>
            <person name="Wing R.A."/>
            <person name="Palmer L.E."/>
            <person name="de la Bastide M."/>
            <person name="Spiegel L."/>
            <person name="Nascimento L."/>
            <person name="Zutavern T."/>
            <person name="O'Shaughnessy A."/>
            <person name="Dike S."/>
            <person name="Dedhia N."/>
            <person name="Preston R."/>
            <person name="Balija V."/>
            <person name="McCombie W.R."/>
            <person name="Chow T."/>
            <person name="Chen H."/>
            <person name="Chung M."/>
            <person name="Chen C."/>
            <person name="Shaw J."/>
            <person name="Wu H."/>
            <person name="Hsiao K."/>
            <person name="Chao Y."/>
            <person name="Chu M."/>
            <person name="Cheng C."/>
            <person name="Hour A."/>
            <person name="Lee P."/>
            <person name="Lin S."/>
            <person name="Lin Y."/>
            <person name="Liou J."/>
            <person name="Liu S."/>
            <person name="Hsing Y."/>
            <person name="Raghuvanshi S."/>
            <person name="Mohanty A."/>
            <person name="Bharti A.K."/>
            <person name="Gaur A."/>
            <person name="Gupta V."/>
            <person name="Kumar D."/>
            <person name="Ravi V."/>
            <person name="Vij S."/>
            <person name="Kapur A."/>
            <person name="Khurana P."/>
            <person name="Khurana P."/>
            <person name="Khurana J.P."/>
            <person name="Tyagi A.K."/>
            <person name="Gaikwad K."/>
            <person name="Singh A."/>
            <person name="Dalal V."/>
            <person name="Srivastava S."/>
            <person name="Dixit A."/>
            <person name="Pal A.K."/>
            <person name="Ghazi I.A."/>
            <person name="Yadav M."/>
            <person name="Pandit A."/>
            <person name="Bhargava A."/>
            <person name="Sureshbabu K."/>
            <person name="Batra K."/>
            <person name="Sharma T.R."/>
            <person name="Mohapatra T."/>
            <person name="Singh N.K."/>
            <person name="Messing J."/>
            <person name="Nelson A.B."/>
            <person name="Fuks G."/>
            <person name="Kavchok S."/>
            <person name="Keizer G."/>
            <person name="Linton E."/>
            <person name="Llaca V."/>
            <person name="Song R."/>
            <person name="Tanyolac B."/>
            <person name="Young S."/>
            <person name="Ho-Il K."/>
            <person name="Hahn J.H."/>
            <person name="Sangsakoo G."/>
            <person name="Vanavichit A."/>
            <person name="de Mattos Luiz.A.T."/>
            <person name="Zimmer P.D."/>
            <person name="Malone G."/>
            <person name="Dellagostin O."/>
            <person name="de Oliveira A.C."/>
            <person name="Bevan M."/>
            <person name="Bancroft I."/>
            <person name="Minx P."/>
            <person name="Cordum H."/>
            <person name="Wilson R."/>
            <person name="Cheng Z."/>
            <person name="Jin W."/>
            <person name="Jiang J."/>
            <person name="Leong S.A."/>
            <person name="Iwama H."/>
            <person name="Gojobori T."/>
            <person name="Itoh T."/>
            <person name="Niimura Y."/>
            <person name="Fujii Y."/>
            <person name="Habara T."/>
            <person name="Sakai H."/>
            <person name="Sato Y."/>
            <person name="Wilson G."/>
            <person name="Kumar K."/>
            <person name="McCouch S."/>
            <person name="Juretic N."/>
            <person name="Hoen D."/>
            <person name="Wright S."/>
            <person name="Bruskiewich R."/>
            <person name="Bureau T."/>
            <person name="Miyao A."/>
            <person name="Hirochika H."/>
            <person name="Nishikawa T."/>
            <person name="Kadowaki K."/>
            <person name="Sugiura M."/>
            <person name="Burr B."/>
            <person name="Sasaki T."/>
        </authorList>
    </citation>
    <scope>NUCLEOTIDE SEQUENCE [LARGE SCALE GENOMIC DNA]</scope>
    <source>
        <strain evidence="3">cv. Nipponbare</strain>
    </source>
</reference>
<evidence type="ECO:0000313" key="2">
    <source>
        <dbReference type="EMBL" id="AAG46074.1"/>
    </source>
</evidence>